<evidence type="ECO:0000313" key="2">
    <source>
        <dbReference type="Proteomes" id="UP001177260"/>
    </source>
</evidence>
<protein>
    <submittedName>
        <fullName evidence="1">Uncharacterized protein</fullName>
    </submittedName>
</protein>
<organism evidence="1 2">
    <name type="scientific">Aspergillus melleus</name>
    <dbReference type="NCBI Taxonomy" id="138277"/>
    <lineage>
        <taxon>Eukaryota</taxon>
        <taxon>Fungi</taxon>
        <taxon>Dikarya</taxon>
        <taxon>Ascomycota</taxon>
        <taxon>Pezizomycotina</taxon>
        <taxon>Eurotiomycetes</taxon>
        <taxon>Eurotiomycetidae</taxon>
        <taxon>Eurotiales</taxon>
        <taxon>Aspergillaceae</taxon>
        <taxon>Aspergillus</taxon>
        <taxon>Aspergillus subgen. Circumdati</taxon>
    </lineage>
</organism>
<sequence>MSVIVYSALGALCLVLLKSLFGRKGSSAPLPPGPPGKLIVGNLRDLPPSGSHEWLHWWKYKDLYGGISSLNIFGQTLIIINDADAAIALFEKRSAIHSARPEFPMAELSGWGQAVSLLQCTPLFRTHRKALHRELGTPAAVARFNDILDIEVRRFLLRVIQTPDQLMEYIRKQTGASILKIGYGYNVEPKGRDPLVDLVEKGMAEFCDVVVPHGWLVNLVPAFKHFPGWLPGGGFHKTAEKYRNSVARLRDLPYYFVKRQMEQKKDTPSFVSSSLNKEHVEPGSEDEMVLKWSAVSLYAGGADATVSSIACFFLAMALYPDVQRRAQEEIDRVVGTSRLPGFQDRENLPYINAMAQEILRWHPIAPVGFVHKSSEEDVYEGYRIPKGAIMIPNIWGFMHDPSIYHDPMTFKPERFLSEKGHTPERDPNMFAFGFGRRICPGRVLANADIFLTIAQAVSSLNITKPVKDGNEIPVKAEFLPGVISHPAPFEVTIKPRSRGHEELIREVERTAPEEKSDAEALIRGV</sequence>
<keyword evidence="2" id="KW-1185">Reference proteome</keyword>
<proteinExistence type="predicted"/>
<reference evidence="1 2" key="1">
    <citation type="journal article" date="2023" name="ACS Omega">
        <title>Identification of the Neoaspergillic Acid Biosynthesis Gene Cluster by Establishing an In Vitro CRISPR-Ribonucleoprotein Genetic System in Aspergillus melleus.</title>
        <authorList>
            <person name="Yuan B."/>
            <person name="Grau M.F."/>
            <person name="Murata R.M."/>
            <person name="Torok T."/>
            <person name="Venkateswaran K."/>
            <person name="Stajich J.E."/>
            <person name="Wang C.C.C."/>
        </authorList>
    </citation>
    <scope>NUCLEOTIDE SEQUENCE [LARGE SCALE GENOMIC DNA]</scope>
    <source>
        <strain evidence="1 2">IMV 1140</strain>
    </source>
</reference>
<name>A0ACC3AW20_9EURO</name>
<accession>A0ACC3AW20</accession>
<dbReference type="Proteomes" id="UP001177260">
    <property type="component" value="Unassembled WGS sequence"/>
</dbReference>
<gene>
    <name evidence="1" type="ORF">N8T08_008393</name>
</gene>
<evidence type="ECO:0000313" key="1">
    <source>
        <dbReference type="EMBL" id="KAK1141880.1"/>
    </source>
</evidence>
<comment type="caution">
    <text evidence="1">The sequence shown here is derived from an EMBL/GenBank/DDBJ whole genome shotgun (WGS) entry which is preliminary data.</text>
</comment>
<dbReference type="EMBL" id="JAOPJF010000058">
    <property type="protein sequence ID" value="KAK1141880.1"/>
    <property type="molecule type" value="Genomic_DNA"/>
</dbReference>